<dbReference type="OrthoDB" id="666726at2759"/>
<name>A0A3B6RAH1_WHEAT</name>
<feature type="region of interest" description="Disordered" evidence="4">
    <location>
        <begin position="1"/>
        <end position="23"/>
    </location>
</feature>
<dbReference type="EnsemblPlants" id="TraesCS7A02G014200.1">
    <property type="protein sequence ID" value="TraesCS7A02G014200.1.cds1"/>
    <property type="gene ID" value="TraesCS7A02G014200"/>
</dbReference>
<dbReference type="GO" id="GO:0006355">
    <property type="term" value="P:regulation of DNA-templated transcription"/>
    <property type="evidence" value="ECO:0000318"/>
    <property type="project" value="GO_Central"/>
</dbReference>
<feature type="short sequence motif" description="VHIID" evidence="3">
    <location>
        <begin position="328"/>
        <end position="332"/>
    </location>
</feature>
<feature type="region of interest" description="Disordered" evidence="4">
    <location>
        <begin position="41"/>
        <end position="89"/>
    </location>
</feature>
<dbReference type="InterPro" id="IPR005202">
    <property type="entry name" value="TF_GRAS"/>
</dbReference>
<dbReference type="GO" id="GO:0005634">
    <property type="term" value="C:nucleus"/>
    <property type="evidence" value="ECO:0000318"/>
    <property type="project" value="GO_Central"/>
</dbReference>
<evidence type="ECO:0000256" key="1">
    <source>
        <dbReference type="ARBA" id="ARBA00023015"/>
    </source>
</evidence>
<dbReference type="RefSeq" id="XP_044423728.1">
    <property type="nucleotide sequence ID" value="XM_044567793.1"/>
</dbReference>
<organism evidence="5">
    <name type="scientific">Triticum aestivum</name>
    <name type="common">Wheat</name>
    <dbReference type="NCBI Taxonomy" id="4565"/>
    <lineage>
        <taxon>Eukaryota</taxon>
        <taxon>Viridiplantae</taxon>
        <taxon>Streptophyta</taxon>
        <taxon>Embryophyta</taxon>
        <taxon>Tracheophyta</taxon>
        <taxon>Spermatophyta</taxon>
        <taxon>Magnoliopsida</taxon>
        <taxon>Liliopsida</taxon>
        <taxon>Poales</taxon>
        <taxon>Poaceae</taxon>
        <taxon>BOP clade</taxon>
        <taxon>Pooideae</taxon>
        <taxon>Triticodae</taxon>
        <taxon>Triticeae</taxon>
        <taxon>Triticinae</taxon>
        <taxon>Triticum</taxon>
    </lineage>
</organism>
<evidence type="ECO:0000313" key="6">
    <source>
        <dbReference type="Proteomes" id="UP000019116"/>
    </source>
</evidence>
<dbReference type="PROSITE" id="PS50985">
    <property type="entry name" value="GRAS"/>
    <property type="match status" value="1"/>
</dbReference>
<proteinExistence type="inferred from homology"/>
<dbReference type="Pfam" id="PF03514">
    <property type="entry name" value="GRAS"/>
    <property type="match status" value="1"/>
</dbReference>
<feature type="region of interest" description="SAW" evidence="3">
    <location>
        <begin position="504"/>
        <end position="580"/>
    </location>
</feature>
<sequence length="581" mass="61282">MVAKKEKAPHKHTRAHATPHHRTHIHAHLLPSPLMITTMSSSSCSGLGGGAAANSKRKSPEPTSVLYNRSPSPPTSSSAHSSEPPPISAEDWDAVLLSSGGCDDAMAAAAHGTREDSSFLRWIMDAGYADGDGDAFGFKGPAPFDPSLLPPPPLHPPPFDERREEAEEHAFSLPQLPPQLSVPQHPQQGQVHFPVSTATARAVGGGDGDLEPQAAVDELLEAARRADAGDPAGAREILARLNHRLPSPPAPPGHPPLLRAAALLRDALLQRLLPPTPAGGSSVLSPLDVALKLAAHKALADASPTVQFAGFTATQAFLDALGAGARRVHVVDLDVGFGGHWPPLMQELAHHWRRTAAPSTPPPALKVTALVSPGSRHPLELHLTQESLARFAAELGIPFEFAAVAFDPFSPSPPPGLSAAPDEAVAVHITVGTETSGPTPASLRVVKQLRPAIVVCVDHGCDRADLPLPSHALNVLRSCAALVESLDTPGASLDVAAKVEQFILRPRAERLVTGGEKLPPWRSTFASAGLTPLQLSNAAEAQAECLLRRTANHGFHVEKQQAALALWWQRSELVSVSAWRC</sequence>
<dbReference type="Proteomes" id="UP000019116">
    <property type="component" value="Chromosome 7A"/>
</dbReference>
<keyword evidence="2" id="KW-0804">Transcription</keyword>
<keyword evidence="6" id="KW-1185">Reference proteome</keyword>
<dbReference type="GO" id="GO:0043565">
    <property type="term" value="F:sequence-specific DNA binding"/>
    <property type="evidence" value="ECO:0000318"/>
    <property type="project" value="GO_Central"/>
</dbReference>
<evidence type="ECO:0000256" key="2">
    <source>
        <dbReference type="ARBA" id="ARBA00023163"/>
    </source>
</evidence>
<keyword evidence="1" id="KW-0805">Transcription regulation</keyword>
<feature type="compositionally biased region" description="Basic residues" evidence="4">
    <location>
        <begin position="7"/>
        <end position="23"/>
    </location>
</feature>
<dbReference type="GeneID" id="123148395"/>
<dbReference type="PANTHER" id="PTHR31636">
    <property type="entry name" value="OSJNBA0084A10.13 PROTEIN-RELATED"/>
    <property type="match status" value="1"/>
</dbReference>
<protein>
    <submittedName>
        <fullName evidence="5">Uncharacterized protein</fullName>
    </submittedName>
</protein>
<reference evidence="5" key="1">
    <citation type="submission" date="2018-08" db="EMBL/GenBank/DDBJ databases">
        <authorList>
            <person name="Rossello M."/>
        </authorList>
    </citation>
    <scope>NUCLEOTIDE SEQUENCE [LARGE SCALE GENOMIC DNA]</scope>
    <source>
        <strain evidence="5">cv. Chinese Spring</strain>
    </source>
</reference>
<dbReference type="GO" id="GO:0003700">
    <property type="term" value="F:DNA-binding transcription factor activity"/>
    <property type="evidence" value="ECO:0000318"/>
    <property type="project" value="GO_Central"/>
</dbReference>
<accession>A0A3B6RAH1</accession>
<dbReference type="Gramene" id="TraesCS7A02G014200.1">
    <property type="protein sequence ID" value="TraesCS7A02G014200.1.cds1"/>
    <property type="gene ID" value="TraesCS7A02G014200"/>
</dbReference>
<evidence type="ECO:0000256" key="3">
    <source>
        <dbReference type="PROSITE-ProRule" id="PRU01191"/>
    </source>
</evidence>
<comment type="similarity">
    <text evidence="3">Belongs to the GRAS family.</text>
</comment>
<dbReference type="OMA" id="CHRGDLP"/>
<dbReference type="SMR" id="A0A3B6RAH1"/>
<evidence type="ECO:0000313" key="5">
    <source>
        <dbReference type="EnsemblPlants" id="TraesCS7A02G014200.1.cds1"/>
    </source>
</evidence>
<comment type="caution">
    <text evidence="3">Lacks conserved residue(s) required for the propagation of feature annotation.</text>
</comment>
<reference evidence="5" key="2">
    <citation type="submission" date="2018-10" db="UniProtKB">
        <authorList>
            <consortium name="EnsemblPlants"/>
        </authorList>
    </citation>
    <scope>IDENTIFICATION</scope>
</reference>
<gene>
    <name evidence="5" type="primary">LOC123148395</name>
</gene>
<feature type="region of interest" description="Leucine repeat II (LRII)" evidence="3">
    <location>
        <begin position="383"/>
        <end position="415"/>
    </location>
</feature>
<evidence type="ECO:0000256" key="4">
    <source>
        <dbReference type="SAM" id="MobiDB-lite"/>
    </source>
</evidence>
<dbReference type="AlphaFoldDB" id="A0A3B6RAH1"/>